<proteinExistence type="predicted"/>
<dbReference type="OrthoDB" id="2679643at2759"/>
<evidence type="ECO:0000256" key="2">
    <source>
        <dbReference type="SAM" id="Phobius"/>
    </source>
</evidence>
<keyword evidence="2" id="KW-1133">Transmembrane helix</keyword>
<sequence length="277" mass="30636">MRYGLVTGHDGLILVATLTALNLLIIQLMHALRLWYLFSHSVATRLLLIVITIAYNATEWTVVIQFLVENMQQHGRIWLPTLVVHSILYLLTVVRAFMPKPTGKEKHVMNKVLREGAMMASVAFATSLFDAIGAFESDPRVNLPARYTEVMLAIISVTMSRLMFNIRKLSASLGTEPEALLSKMEMSRVKCTQGAHHGELVVEVDNVGPDEYELSHAEAASVNAHAGIVEVLRAATPSFEKVTEMGLDELQVEEVRYNGFSDRSPGTSSLASDARTL</sequence>
<keyword evidence="4" id="KW-1185">Reference proteome</keyword>
<protein>
    <submittedName>
        <fullName evidence="3">Uncharacterized protein</fullName>
    </submittedName>
</protein>
<keyword evidence="2" id="KW-0472">Membrane</keyword>
<evidence type="ECO:0000313" key="4">
    <source>
        <dbReference type="Proteomes" id="UP000305948"/>
    </source>
</evidence>
<reference evidence="3 4" key="1">
    <citation type="journal article" date="2019" name="Nat. Ecol. Evol.">
        <title>Megaphylogeny resolves global patterns of mushroom evolution.</title>
        <authorList>
            <person name="Varga T."/>
            <person name="Krizsan K."/>
            <person name="Foldi C."/>
            <person name="Dima B."/>
            <person name="Sanchez-Garcia M."/>
            <person name="Sanchez-Ramirez S."/>
            <person name="Szollosi G.J."/>
            <person name="Szarkandi J.G."/>
            <person name="Papp V."/>
            <person name="Albert L."/>
            <person name="Andreopoulos W."/>
            <person name="Angelini C."/>
            <person name="Antonin V."/>
            <person name="Barry K.W."/>
            <person name="Bougher N.L."/>
            <person name="Buchanan P."/>
            <person name="Buyck B."/>
            <person name="Bense V."/>
            <person name="Catcheside P."/>
            <person name="Chovatia M."/>
            <person name="Cooper J."/>
            <person name="Damon W."/>
            <person name="Desjardin D."/>
            <person name="Finy P."/>
            <person name="Geml J."/>
            <person name="Haridas S."/>
            <person name="Hughes K."/>
            <person name="Justo A."/>
            <person name="Karasinski D."/>
            <person name="Kautmanova I."/>
            <person name="Kiss B."/>
            <person name="Kocsube S."/>
            <person name="Kotiranta H."/>
            <person name="LaButti K.M."/>
            <person name="Lechner B.E."/>
            <person name="Liimatainen K."/>
            <person name="Lipzen A."/>
            <person name="Lukacs Z."/>
            <person name="Mihaltcheva S."/>
            <person name="Morgado L.N."/>
            <person name="Niskanen T."/>
            <person name="Noordeloos M.E."/>
            <person name="Ohm R.A."/>
            <person name="Ortiz-Santana B."/>
            <person name="Ovrebo C."/>
            <person name="Racz N."/>
            <person name="Riley R."/>
            <person name="Savchenko A."/>
            <person name="Shiryaev A."/>
            <person name="Soop K."/>
            <person name="Spirin V."/>
            <person name="Szebenyi C."/>
            <person name="Tomsovsky M."/>
            <person name="Tulloss R.E."/>
            <person name="Uehling J."/>
            <person name="Grigoriev I.V."/>
            <person name="Vagvolgyi C."/>
            <person name="Papp T."/>
            <person name="Martin F.M."/>
            <person name="Miettinen O."/>
            <person name="Hibbett D.S."/>
            <person name="Nagy L.G."/>
        </authorList>
    </citation>
    <scope>NUCLEOTIDE SEQUENCE [LARGE SCALE GENOMIC DNA]</scope>
    <source>
        <strain evidence="3 4">OMC1185</strain>
    </source>
</reference>
<feature type="transmembrane region" description="Helical" evidence="2">
    <location>
        <begin position="12"/>
        <end position="29"/>
    </location>
</feature>
<evidence type="ECO:0000256" key="1">
    <source>
        <dbReference type="SAM" id="MobiDB-lite"/>
    </source>
</evidence>
<dbReference type="AlphaFoldDB" id="A0A5C3NHM1"/>
<evidence type="ECO:0000313" key="3">
    <source>
        <dbReference type="EMBL" id="TFK56397.1"/>
    </source>
</evidence>
<feature type="transmembrane region" description="Helical" evidence="2">
    <location>
        <begin position="77"/>
        <end position="97"/>
    </location>
</feature>
<name>A0A5C3NHM1_9AGAM</name>
<dbReference type="EMBL" id="ML213503">
    <property type="protein sequence ID" value="TFK56397.1"/>
    <property type="molecule type" value="Genomic_DNA"/>
</dbReference>
<accession>A0A5C3NHM1</accession>
<dbReference type="Proteomes" id="UP000305948">
    <property type="component" value="Unassembled WGS sequence"/>
</dbReference>
<keyword evidence="2" id="KW-0812">Transmembrane</keyword>
<organism evidence="3 4">
    <name type="scientific">Heliocybe sulcata</name>
    <dbReference type="NCBI Taxonomy" id="5364"/>
    <lineage>
        <taxon>Eukaryota</taxon>
        <taxon>Fungi</taxon>
        <taxon>Dikarya</taxon>
        <taxon>Basidiomycota</taxon>
        <taxon>Agaricomycotina</taxon>
        <taxon>Agaricomycetes</taxon>
        <taxon>Gloeophyllales</taxon>
        <taxon>Gloeophyllaceae</taxon>
        <taxon>Heliocybe</taxon>
    </lineage>
</organism>
<gene>
    <name evidence="3" type="ORF">OE88DRAFT_12415</name>
</gene>
<feature type="transmembrane region" description="Helical" evidence="2">
    <location>
        <begin position="36"/>
        <end position="57"/>
    </location>
</feature>
<feature type="region of interest" description="Disordered" evidence="1">
    <location>
        <begin position="258"/>
        <end position="277"/>
    </location>
</feature>